<reference evidence="2" key="1">
    <citation type="submission" date="2021-10" db="EMBL/GenBank/DDBJ databases">
        <authorList>
            <person name="Mesa V."/>
        </authorList>
    </citation>
    <scope>NUCLEOTIDE SEQUENCE</scope>
    <source>
        <strain evidence="2">CC3_PB</strain>
    </source>
</reference>
<name>A0AA86JHT6_9CLOT</name>
<keyword evidence="1" id="KW-0472">Membrane</keyword>
<dbReference type="AlphaFoldDB" id="A0AA86JHT6"/>
<evidence type="ECO:0000256" key="1">
    <source>
        <dbReference type="SAM" id="Phobius"/>
    </source>
</evidence>
<evidence type="ECO:0000313" key="3">
    <source>
        <dbReference type="Proteomes" id="UP000789738"/>
    </source>
</evidence>
<sequence length="260" mass="29848">MIKEEGKKMDNKKKGALIGAGTLFTAIAVVGGSILNKKRKEKKEFKKLIQRTTYETGKIRKLGSLYLDGGKIICPLDLINYEDVTEYNGEKIEIKDTDKDDSYNLRWVEINHEGKKLLICDRNILSSISYDELNNQGLIFGKVVVIDNTRYLLRLLKGGDKKRDNEENEWNKYIVNVDNIPGLPVSNGFDTASGDKNKSEKLYGDNNTLWNWYDFCSLTQNECKDKCVVRGFYSNTYFNYVNKDVSYKTVGYRPVLEVIE</sequence>
<dbReference type="Proteomes" id="UP000789738">
    <property type="component" value="Unassembled WGS sequence"/>
</dbReference>
<accession>A0AA86JHT6</accession>
<proteinExistence type="predicted"/>
<organism evidence="2 3">
    <name type="scientific">Clostridium neonatale</name>
    <dbReference type="NCBI Taxonomy" id="137838"/>
    <lineage>
        <taxon>Bacteria</taxon>
        <taxon>Bacillati</taxon>
        <taxon>Bacillota</taxon>
        <taxon>Clostridia</taxon>
        <taxon>Eubacteriales</taxon>
        <taxon>Clostridiaceae</taxon>
        <taxon>Clostridium</taxon>
    </lineage>
</organism>
<evidence type="ECO:0000313" key="2">
    <source>
        <dbReference type="EMBL" id="CAG9707189.1"/>
    </source>
</evidence>
<protein>
    <submittedName>
        <fullName evidence="2">Uncharacterized protein</fullName>
    </submittedName>
</protein>
<keyword evidence="1" id="KW-0812">Transmembrane</keyword>
<keyword evidence="1" id="KW-1133">Transmembrane helix</keyword>
<comment type="caution">
    <text evidence="2">The sequence shown here is derived from an EMBL/GenBank/DDBJ whole genome shotgun (WGS) entry which is preliminary data.</text>
</comment>
<feature type="transmembrane region" description="Helical" evidence="1">
    <location>
        <begin position="16"/>
        <end position="36"/>
    </location>
</feature>
<gene>
    <name evidence="2" type="ORF">CNEO_42885</name>
</gene>
<dbReference type="EMBL" id="CAKJVE010000004">
    <property type="protein sequence ID" value="CAG9707189.1"/>
    <property type="molecule type" value="Genomic_DNA"/>
</dbReference>